<evidence type="ECO:0000256" key="1">
    <source>
        <dbReference type="ARBA" id="ARBA00008520"/>
    </source>
</evidence>
<protein>
    <submittedName>
        <fullName evidence="4">ABC-type sugar transport system, periplasmic component</fullName>
    </submittedName>
</protein>
<dbReference type="SUPFAM" id="SSF53850">
    <property type="entry name" value="Periplasmic binding protein-like II"/>
    <property type="match status" value="1"/>
</dbReference>
<evidence type="ECO:0000313" key="5">
    <source>
        <dbReference type="Proteomes" id="UP000009062"/>
    </source>
</evidence>
<dbReference type="InterPro" id="IPR006059">
    <property type="entry name" value="SBP"/>
</dbReference>
<gene>
    <name evidence="4" type="ordered locus">Pogu_1949</name>
</gene>
<dbReference type="Pfam" id="PF01547">
    <property type="entry name" value="SBP_bac_1"/>
    <property type="match status" value="1"/>
</dbReference>
<dbReference type="PANTHER" id="PTHR43649:SF34">
    <property type="entry name" value="ABC TRANSPORTER PERIPLASMIC-BINDING PROTEIN YCJN-RELATED"/>
    <property type="match status" value="1"/>
</dbReference>
<keyword evidence="4" id="KW-0762">Sugar transport</keyword>
<organism evidence="4 5">
    <name type="scientific">Pyrobaculum oguniense (strain DSM 13380 / JCM 10595 / TE7)</name>
    <dbReference type="NCBI Taxonomy" id="698757"/>
    <lineage>
        <taxon>Archaea</taxon>
        <taxon>Thermoproteota</taxon>
        <taxon>Thermoprotei</taxon>
        <taxon>Thermoproteales</taxon>
        <taxon>Thermoproteaceae</taxon>
        <taxon>Pyrobaculum</taxon>
    </lineage>
</organism>
<dbReference type="HOGENOM" id="CLU_031285_9_2_2"/>
<dbReference type="STRING" id="698757.Pogu_1949"/>
<evidence type="ECO:0000256" key="2">
    <source>
        <dbReference type="ARBA" id="ARBA00022448"/>
    </source>
</evidence>
<reference evidence="4 5" key="1">
    <citation type="journal article" date="2012" name="Stand. Genomic Sci.">
        <title>Complete genome sequence of Pyrobaculum oguniense.</title>
        <authorList>
            <person name="Bernick D.L."/>
            <person name="Karplus K."/>
            <person name="Lui L.M."/>
            <person name="Coker J.K."/>
            <person name="Murphy J.N."/>
            <person name="Chan P.P."/>
            <person name="Cozen A.E."/>
            <person name="Lowe T.M."/>
        </authorList>
    </citation>
    <scope>NUCLEOTIDE SEQUENCE [LARGE SCALE GENOMIC DNA]</scope>
    <source>
        <strain evidence="4 5">TE7</strain>
    </source>
</reference>
<comment type="similarity">
    <text evidence="1">Belongs to the bacterial solute-binding protein 1 family.</text>
</comment>
<evidence type="ECO:0000256" key="3">
    <source>
        <dbReference type="ARBA" id="ARBA00022729"/>
    </source>
</evidence>
<sequence>MSSKIGRRKLMAITAGIVTATAVGAVAFTLFNNGRKKEELITKETIQQVSSPAQASSIKVLARSDYHEEVHRKGLIPYFRSKTGAEVDYVPKGYNDLYSIAVLAMRNRSSEYDVLYLDEPWLLDFNEYAEEIDGVDLFGYPSRLVERVRAIGGLWAVPILGNFNFYFYRRDLLEKLGESPPKSMDDILRLTEEASEKLPSGVYAFTGNLTLGQGDGAAGDAYAVTLMAYGGAYFDPKDGVTPVLDSQEAVEALRALKIFKRYGHPQIATWTNLREIHESVYSGEAFSGLVWNGWIQYVDNPERSRVVGKVEIMPLPGKKGPVSNTGIWCYVVPKFSERKELAKQFVRLATSYEGQLKAHLETSMPPTRFTVYQSTEVRQRNRLAEAYVKVMEAGIPARTSPIWPSVSRPLNEVIARFLNDSLTAEDAVKQMHKILVDESKRRGLI</sequence>
<keyword evidence="3" id="KW-0732">Signal</keyword>
<dbReference type="AlphaFoldDB" id="H6QCK8"/>
<dbReference type="EMBL" id="CP003316">
    <property type="protein sequence ID" value="AFA39976.1"/>
    <property type="molecule type" value="Genomic_DNA"/>
</dbReference>
<keyword evidence="5" id="KW-1185">Reference proteome</keyword>
<dbReference type="PANTHER" id="PTHR43649">
    <property type="entry name" value="ARABINOSE-BINDING PROTEIN-RELATED"/>
    <property type="match status" value="1"/>
</dbReference>
<dbReference type="InterPro" id="IPR050490">
    <property type="entry name" value="Bact_solute-bd_prot1"/>
</dbReference>
<accession>H6QCK8</accession>
<dbReference type="Gene3D" id="3.40.190.10">
    <property type="entry name" value="Periplasmic binding protein-like II"/>
    <property type="match status" value="2"/>
</dbReference>
<dbReference type="KEGG" id="pog:Pogu_1949"/>
<evidence type="ECO:0000313" key="4">
    <source>
        <dbReference type="EMBL" id="AFA39976.1"/>
    </source>
</evidence>
<dbReference type="eggNOG" id="arCOG00151">
    <property type="taxonomic scope" value="Archaea"/>
</dbReference>
<keyword evidence="2" id="KW-0813">Transport</keyword>
<name>H6QCK8_PYROT</name>
<dbReference type="Proteomes" id="UP000009062">
    <property type="component" value="Chromosome"/>
</dbReference>
<proteinExistence type="inferred from homology"/>